<organism evidence="1 2">
    <name type="scientific">Colletotrichum tofieldiae</name>
    <dbReference type="NCBI Taxonomy" id="708197"/>
    <lineage>
        <taxon>Eukaryota</taxon>
        <taxon>Fungi</taxon>
        <taxon>Dikarya</taxon>
        <taxon>Ascomycota</taxon>
        <taxon>Pezizomycotina</taxon>
        <taxon>Sordariomycetes</taxon>
        <taxon>Hypocreomycetidae</taxon>
        <taxon>Glomerellales</taxon>
        <taxon>Glomerellaceae</taxon>
        <taxon>Colletotrichum</taxon>
        <taxon>Colletotrichum spaethianum species complex</taxon>
    </lineage>
</organism>
<dbReference type="EMBL" id="LFIV01000109">
    <property type="protein sequence ID" value="KZL69344.1"/>
    <property type="molecule type" value="Genomic_DNA"/>
</dbReference>
<reference evidence="1 2" key="1">
    <citation type="submission" date="2015-06" db="EMBL/GenBank/DDBJ databases">
        <title>Survival trade-offs in plant roots during colonization by closely related pathogenic and mutualistic fungi.</title>
        <authorList>
            <person name="Hacquard S."/>
            <person name="Kracher B."/>
            <person name="Hiruma K."/>
            <person name="Weinman A."/>
            <person name="Muench P."/>
            <person name="Garrido Oter R."/>
            <person name="Ver Loren van Themaat E."/>
            <person name="Dallerey J.-F."/>
            <person name="Damm U."/>
            <person name="Henrissat B."/>
            <person name="Lespinet O."/>
            <person name="Thon M."/>
            <person name="Kemen E."/>
            <person name="McHardy A.C."/>
            <person name="Schulze-Lefert P."/>
            <person name="O'Connell R.J."/>
        </authorList>
    </citation>
    <scope>NUCLEOTIDE SEQUENCE [LARGE SCALE GENOMIC DNA]</scope>
    <source>
        <strain evidence="1 2">0861</strain>
    </source>
</reference>
<evidence type="ECO:0000313" key="2">
    <source>
        <dbReference type="Proteomes" id="UP000076552"/>
    </source>
</evidence>
<gene>
    <name evidence="1" type="ORF">CT0861_08795</name>
</gene>
<keyword evidence="2" id="KW-1185">Reference proteome</keyword>
<dbReference type="NCBIfam" id="TIGR01571">
    <property type="entry name" value="A_thal_Cys_rich"/>
    <property type="match status" value="1"/>
</dbReference>
<dbReference type="Pfam" id="PF04749">
    <property type="entry name" value="PLAC8"/>
    <property type="match status" value="1"/>
</dbReference>
<protein>
    <submittedName>
        <fullName evidence="1">PLAC8 family protein</fullName>
    </submittedName>
</protein>
<dbReference type="Proteomes" id="UP000076552">
    <property type="component" value="Unassembled WGS sequence"/>
</dbReference>
<proteinExistence type="predicted"/>
<dbReference type="AlphaFoldDB" id="A0A161VEP9"/>
<dbReference type="PANTHER" id="PTHR15907">
    <property type="entry name" value="DUF614 FAMILY PROTEIN-RELATED"/>
    <property type="match status" value="1"/>
</dbReference>
<name>A0A161VEP9_9PEZI</name>
<sequence length="161" mass="18392">MQLQQGNGAQEYPILDQGAQNHHHEGQTAHNDEWHHTLCGCCASCELCLMGTFLPCLLLGKTSHRLREPSMESYEPINRECVLMTGITYITGFGWMYVMRKRAKIRELYGIKGSDARDCCASYWCASSALIQHEREVLHRQVKDPIVQGYYNQPAMEMPAR</sequence>
<comment type="caution">
    <text evidence="1">The sequence shown here is derived from an EMBL/GenBank/DDBJ whole genome shotgun (WGS) entry which is preliminary data.</text>
</comment>
<accession>A0A161VEP9</accession>
<evidence type="ECO:0000313" key="1">
    <source>
        <dbReference type="EMBL" id="KZL69344.1"/>
    </source>
</evidence>
<dbReference type="InterPro" id="IPR006461">
    <property type="entry name" value="PLAC_motif_containing"/>
</dbReference>